<accession>A0AAV0U5I5</accession>
<gene>
    <name evidence="3" type="ORF">PFR002_LOCUS6212</name>
</gene>
<organism evidence="3 4">
    <name type="scientific">Peronospora farinosa</name>
    <dbReference type="NCBI Taxonomy" id="134698"/>
    <lineage>
        <taxon>Eukaryota</taxon>
        <taxon>Sar</taxon>
        <taxon>Stramenopiles</taxon>
        <taxon>Oomycota</taxon>
        <taxon>Peronosporomycetes</taxon>
        <taxon>Peronosporales</taxon>
        <taxon>Peronosporaceae</taxon>
        <taxon>Peronospora</taxon>
    </lineage>
</organism>
<dbReference type="AlphaFoldDB" id="A0AAV0U5I5"/>
<reference evidence="3" key="1">
    <citation type="submission" date="2022-12" db="EMBL/GenBank/DDBJ databases">
        <authorList>
            <person name="Webb A."/>
        </authorList>
    </citation>
    <scope>NUCLEOTIDE SEQUENCE</scope>
    <source>
        <strain evidence="3">Pf2</strain>
    </source>
</reference>
<evidence type="ECO:0000313" key="3">
    <source>
        <dbReference type="EMBL" id="CAI5730209.1"/>
    </source>
</evidence>
<dbReference type="EMBL" id="CANTFK010000838">
    <property type="protein sequence ID" value="CAI5730209.1"/>
    <property type="molecule type" value="Genomic_DNA"/>
</dbReference>
<dbReference type="Gene3D" id="1.10.10.60">
    <property type="entry name" value="Homeodomain-like"/>
    <property type="match status" value="1"/>
</dbReference>
<feature type="domain" description="HTH CENPB-type" evidence="2">
    <location>
        <begin position="58"/>
        <end position="107"/>
    </location>
</feature>
<dbReference type="InterPro" id="IPR006600">
    <property type="entry name" value="HTH_CenpB_DNA-bd_dom"/>
</dbReference>
<dbReference type="PROSITE" id="PS51253">
    <property type="entry name" value="HTH_CENPB"/>
    <property type="match status" value="1"/>
</dbReference>
<evidence type="ECO:0000313" key="4">
    <source>
        <dbReference type="Proteomes" id="UP001159659"/>
    </source>
</evidence>
<comment type="caution">
    <text evidence="3">The sequence shown here is derived from an EMBL/GenBank/DDBJ whole genome shotgun (WGS) entry which is preliminary data.</text>
</comment>
<proteinExistence type="predicted"/>
<keyword evidence="1" id="KW-0238">DNA-binding</keyword>
<sequence>MGKNMPGMCVGTTHRWDFVFNRDWLELKHNTKVAQPTILGTLKRSSEMIQMTHDVIFSQKRQRTGRYPHMEKVLAEWSHIIEDRINMSGDLLKESARKILDRLTTLF</sequence>
<dbReference type="GO" id="GO:0003677">
    <property type="term" value="F:DNA binding"/>
    <property type="evidence" value="ECO:0007669"/>
    <property type="project" value="UniProtKB-KW"/>
</dbReference>
<evidence type="ECO:0000256" key="1">
    <source>
        <dbReference type="ARBA" id="ARBA00023125"/>
    </source>
</evidence>
<evidence type="ECO:0000259" key="2">
    <source>
        <dbReference type="PROSITE" id="PS51253"/>
    </source>
</evidence>
<name>A0AAV0U5I5_9STRA</name>
<protein>
    <recommendedName>
        <fullName evidence="2">HTH CENPB-type domain-containing protein</fullName>
    </recommendedName>
</protein>
<dbReference type="Proteomes" id="UP001159659">
    <property type="component" value="Unassembled WGS sequence"/>
</dbReference>